<protein>
    <recommendedName>
        <fullName evidence="3">DDE-1 domain-containing protein</fullName>
    </recommendedName>
</protein>
<sequence>MTSFGAKPVLENEYMPTSKVQRQVSHLNGSLLPAPQQEARFVQTYFVGENERKANLRFGNYDDPCCENFKAVIMLTKKQLNIIEVAAMIQQRKISTLVMVRAKIYRGWLIISDWTLRQNSSYRYVARVGGEAKLFGKVQVILVHWLKNAYKFRNRIEIHHYVRRRWYNLFLKKNSQLAQRTVENILKGRAVITKESIQKWFATLHECLKQQGVEDILDDPTRILNGDETSFVFCPNTGKVIAPRGYKNVYQTQKRKEKAITVLMFFSASGEILPPCAVFPFVRPPKDVILSMPGDWFLEKSDSGWMKSDIFFDYIVKGLDNWLLQKNIEKPVLVFVDGHKKNCAVNVNTVLSVIEKQKLMLNESVLTIKFYNDTVNKLSSSITIKDNDKDSQYMNNSVVPVQENSDENKENINHGMQTLPNVLIHSTNTISSILTDNLNTLSPIQKTSTSNRSINRIEAISSKEWCEFETKKEEAKQQKQHACGNWEQIPAPNLLLPREAARGVEASRQPSCMKVWLWHGTSRTLSAKLASLLLN</sequence>
<organism evidence="1 2">
    <name type="scientific">Ignelater luminosus</name>
    <name type="common">Cucubano</name>
    <name type="synonym">Pyrophorus luminosus</name>
    <dbReference type="NCBI Taxonomy" id="2038154"/>
    <lineage>
        <taxon>Eukaryota</taxon>
        <taxon>Metazoa</taxon>
        <taxon>Ecdysozoa</taxon>
        <taxon>Arthropoda</taxon>
        <taxon>Hexapoda</taxon>
        <taxon>Insecta</taxon>
        <taxon>Pterygota</taxon>
        <taxon>Neoptera</taxon>
        <taxon>Endopterygota</taxon>
        <taxon>Coleoptera</taxon>
        <taxon>Polyphaga</taxon>
        <taxon>Elateriformia</taxon>
        <taxon>Elateroidea</taxon>
        <taxon>Elateridae</taxon>
        <taxon>Agrypninae</taxon>
        <taxon>Pyrophorini</taxon>
        <taxon>Ignelater</taxon>
    </lineage>
</organism>
<comment type="caution">
    <text evidence="1">The sequence shown here is derived from an EMBL/GenBank/DDBJ whole genome shotgun (WGS) entry which is preliminary data.</text>
</comment>
<gene>
    <name evidence="1" type="ORF">ILUMI_23491</name>
</gene>
<evidence type="ECO:0008006" key="3">
    <source>
        <dbReference type="Google" id="ProtNLM"/>
    </source>
</evidence>
<evidence type="ECO:0000313" key="2">
    <source>
        <dbReference type="Proteomes" id="UP000801492"/>
    </source>
</evidence>
<keyword evidence="2" id="KW-1185">Reference proteome</keyword>
<dbReference type="OrthoDB" id="6768517at2759"/>
<dbReference type="EMBL" id="VTPC01090592">
    <property type="protein sequence ID" value="KAF2882689.1"/>
    <property type="molecule type" value="Genomic_DNA"/>
</dbReference>
<reference evidence="1" key="1">
    <citation type="submission" date="2019-08" db="EMBL/GenBank/DDBJ databases">
        <title>The genome of the North American firefly Photinus pyralis.</title>
        <authorList>
            <consortium name="Photinus pyralis genome working group"/>
            <person name="Fallon T.R."/>
            <person name="Sander Lower S.E."/>
            <person name="Weng J.-K."/>
        </authorList>
    </citation>
    <scope>NUCLEOTIDE SEQUENCE</scope>
    <source>
        <strain evidence="1">TRF0915ILg1</strain>
        <tissue evidence="1">Whole body</tissue>
    </source>
</reference>
<accession>A0A8K0G1V2</accession>
<dbReference type="Proteomes" id="UP000801492">
    <property type="component" value="Unassembled WGS sequence"/>
</dbReference>
<proteinExistence type="predicted"/>
<dbReference type="AlphaFoldDB" id="A0A8K0G1V2"/>
<name>A0A8K0G1V2_IGNLU</name>
<evidence type="ECO:0000313" key="1">
    <source>
        <dbReference type="EMBL" id="KAF2882689.1"/>
    </source>
</evidence>